<keyword evidence="1" id="KW-0472">Membrane</keyword>
<reference evidence="2 3" key="1">
    <citation type="journal article" date="2018" name="Genome Biol. Evol.">
        <title>Multiple Roots of Fruiting Body Formation in Amoebozoa.</title>
        <authorList>
            <person name="Hillmann F."/>
            <person name="Forbes G."/>
            <person name="Novohradska S."/>
            <person name="Ferling I."/>
            <person name="Riege K."/>
            <person name="Groth M."/>
            <person name="Westermann M."/>
            <person name="Marz M."/>
            <person name="Spaller T."/>
            <person name="Winckler T."/>
            <person name="Schaap P."/>
            <person name="Glockner G."/>
        </authorList>
    </citation>
    <scope>NUCLEOTIDE SEQUENCE [LARGE SCALE GENOMIC DNA]</scope>
    <source>
        <strain evidence="2 3">Jena</strain>
    </source>
</reference>
<gene>
    <name evidence="2" type="ORF">PROFUN_07951</name>
</gene>
<comment type="caution">
    <text evidence="2">The sequence shown here is derived from an EMBL/GenBank/DDBJ whole genome shotgun (WGS) entry which is preliminary data.</text>
</comment>
<evidence type="ECO:0000313" key="3">
    <source>
        <dbReference type="Proteomes" id="UP000241769"/>
    </source>
</evidence>
<evidence type="ECO:0000313" key="2">
    <source>
        <dbReference type="EMBL" id="PRP84701.1"/>
    </source>
</evidence>
<proteinExistence type="predicted"/>
<name>A0A2P6NL55_9EUKA</name>
<sequence length="159" mass="18141">MMLGQQVHSRGKTDDHIRITLLDSDIEDRKPAPPAIQLYLNQIKSIPLSQIFQNVQTNLSTLSNDDVRKISIYACVFGLFILLMILLRSSPNRFTDCPNVVNFRSVDREVAKCRVLRRSNFGTLKRRNGRASIMRGRHNESTGMSHMYRTGSSMNESDV</sequence>
<dbReference type="EMBL" id="MDYQ01000058">
    <property type="protein sequence ID" value="PRP84701.1"/>
    <property type="molecule type" value="Genomic_DNA"/>
</dbReference>
<dbReference type="InParanoid" id="A0A2P6NL55"/>
<keyword evidence="1" id="KW-0812">Transmembrane</keyword>
<accession>A0A2P6NL55</accession>
<dbReference type="AlphaFoldDB" id="A0A2P6NL55"/>
<feature type="transmembrane region" description="Helical" evidence="1">
    <location>
        <begin position="70"/>
        <end position="87"/>
    </location>
</feature>
<organism evidence="2 3">
    <name type="scientific">Planoprotostelium fungivorum</name>
    <dbReference type="NCBI Taxonomy" id="1890364"/>
    <lineage>
        <taxon>Eukaryota</taxon>
        <taxon>Amoebozoa</taxon>
        <taxon>Evosea</taxon>
        <taxon>Variosea</taxon>
        <taxon>Cavosteliida</taxon>
        <taxon>Cavosteliaceae</taxon>
        <taxon>Planoprotostelium</taxon>
    </lineage>
</organism>
<dbReference type="Proteomes" id="UP000241769">
    <property type="component" value="Unassembled WGS sequence"/>
</dbReference>
<keyword evidence="3" id="KW-1185">Reference proteome</keyword>
<protein>
    <submittedName>
        <fullName evidence="2">Uncharacterized protein</fullName>
    </submittedName>
</protein>
<keyword evidence="1" id="KW-1133">Transmembrane helix</keyword>
<evidence type="ECO:0000256" key="1">
    <source>
        <dbReference type="SAM" id="Phobius"/>
    </source>
</evidence>